<comment type="caution">
    <text evidence="2">The sequence shown here is derived from an EMBL/GenBank/DDBJ whole genome shotgun (WGS) entry which is preliminary data.</text>
</comment>
<dbReference type="SUPFAM" id="SSF55729">
    <property type="entry name" value="Acyl-CoA N-acyltransferases (Nat)"/>
    <property type="match status" value="1"/>
</dbReference>
<proteinExistence type="predicted"/>
<organism evidence="2 3">
    <name type="scientific">Dysgonomonas hofstadii</name>
    <dbReference type="NCBI Taxonomy" id="637886"/>
    <lineage>
        <taxon>Bacteria</taxon>
        <taxon>Pseudomonadati</taxon>
        <taxon>Bacteroidota</taxon>
        <taxon>Bacteroidia</taxon>
        <taxon>Bacteroidales</taxon>
        <taxon>Dysgonomonadaceae</taxon>
        <taxon>Dysgonomonas</taxon>
    </lineage>
</organism>
<accession>A0A840CU94</accession>
<dbReference type="Proteomes" id="UP000555103">
    <property type="component" value="Unassembled WGS sequence"/>
</dbReference>
<dbReference type="Pfam" id="PF00583">
    <property type="entry name" value="Acetyltransf_1"/>
    <property type="match status" value="1"/>
</dbReference>
<dbReference type="Pfam" id="PF14268">
    <property type="entry name" value="YoaP"/>
    <property type="match status" value="1"/>
</dbReference>
<dbReference type="InterPro" id="IPR025685">
    <property type="entry name" value="YoaP-like_dom"/>
</dbReference>
<gene>
    <name evidence="2" type="ORF">GGR21_001973</name>
</gene>
<dbReference type="Gene3D" id="3.40.630.30">
    <property type="match status" value="1"/>
</dbReference>
<protein>
    <submittedName>
        <fullName evidence="2">GNAT superfamily N-acetyltransferase</fullName>
    </submittedName>
</protein>
<dbReference type="AlphaFoldDB" id="A0A840CU94"/>
<dbReference type="PROSITE" id="PS51186">
    <property type="entry name" value="GNAT"/>
    <property type="match status" value="1"/>
</dbReference>
<dbReference type="RefSeq" id="WP_183306987.1">
    <property type="nucleotide sequence ID" value="NZ_JACIEP010000006.1"/>
</dbReference>
<evidence type="ECO:0000313" key="3">
    <source>
        <dbReference type="Proteomes" id="UP000555103"/>
    </source>
</evidence>
<evidence type="ECO:0000259" key="1">
    <source>
        <dbReference type="PROSITE" id="PS51186"/>
    </source>
</evidence>
<keyword evidence="3" id="KW-1185">Reference proteome</keyword>
<name>A0A840CU94_9BACT</name>
<dbReference type="EMBL" id="JACIEP010000006">
    <property type="protein sequence ID" value="MBB4036072.1"/>
    <property type="molecule type" value="Genomic_DNA"/>
</dbReference>
<dbReference type="InterPro" id="IPR016181">
    <property type="entry name" value="Acyl_CoA_acyltransferase"/>
</dbReference>
<reference evidence="2 3" key="1">
    <citation type="submission" date="2020-08" db="EMBL/GenBank/DDBJ databases">
        <title>Genomic Encyclopedia of Type Strains, Phase IV (KMG-IV): sequencing the most valuable type-strain genomes for metagenomic binning, comparative biology and taxonomic classification.</title>
        <authorList>
            <person name="Goeker M."/>
        </authorList>
    </citation>
    <scope>NUCLEOTIDE SEQUENCE [LARGE SCALE GENOMIC DNA]</scope>
    <source>
        <strain evidence="2 3">DSM 104969</strain>
    </source>
</reference>
<evidence type="ECO:0000313" key="2">
    <source>
        <dbReference type="EMBL" id="MBB4036072.1"/>
    </source>
</evidence>
<dbReference type="GO" id="GO:0016747">
    <property type="term" value="F:acyltransferase activity, transferring groups other than amino-acyl groups"/>
    <property type="evidence" value="ECO:0007669"/>
    <property type="project" value="InterPro"/>
</dbReference>
<keyword evidence="2" id="KW-0808">Transferase</keyword>
<dbReference type="CDD" id="cd04301">
    <property type="entry name" value="NAT_SF"/>
    <property type="match status" value="1"/>
</dbReference>
<sequence>MNIITLTDKNLQNEHLCCAMSSKSTEMGIAAKKEWLACRIQEGLKFKKLDARGKVFIEYLPAENAWIPIEANGYMYINCFWVSGSFKGKGYGKQLLAECEADALSQGMKGIVLITGNKKKPYLSDKAFMLKQGYEVCDNCLPYFELVVKCFDKNVVLPRFKNSARQGMGEGIHGIDIFYTAQCPFTIPYTKMLEPVIMSYDYPVRLHQITTKEMAREHVAPVTTYCVFLDGKYYSNEIFTPDKLKKLIEKTGNS</sequence>
<feature type="domain" description="N-acetyltransferase" evidence="1">
    <location>
        <begin position="4"/>
        <end position="153"/>
    </location>
</feature>
<dbReference type="InterPro" id="IPR000182">
    <property type="entry name" value="GNAT_dom"/>
</dbReference>